<evidence type="ECO:0000313" key="3">
    <source>
        <dbReference type="Proteomes" id="UP000053477"/>
    </source>
</evidence>
<proteinExistence type="predicted"/>
<feature type="region of interest" description="Disordered" evidence="1">
    <location>
        <begin position="232"/>
        <end position="261"/>
    </location>
</feature>
<protein>
    <recommendedName>
        <fullName evidence="4">DUF4218 domain-containing protein</fullName>
    </recommendedName>
</protein>
<sequence length="428" mass="48519">MENIYLATVIPGPQEPDVAEIGDFLDPIVDLFLHSYLHGSFFSSTYMNPNGILERSIIAALVADTPAAKKCSGLISTAGKYNMCNVCNITNDQINELDMTKPCWEPRNLEKTIRDAKAWRDEVGKELRKSLVKKNGVRWSPFFRLPYWNPHKCVVIDGMHNLLIGLVQYHCRTVLGIDEADEEDEAKPLKTAALNKARERLQSGKMSANYTSFDSVLTIGLKQEGITARRKAAAAGATQSDGEARAPKKATREEGSFDSGRTVPTLSWDEIEMVQKSIQDTQRPRWHKGPPSNFGEKAHGKLKADQWRSAIEFDVPVALSKLLNNGQQAHAKLFRSTMLLAIAIRYATSHKMSERRIERYTHHMLEYLKSIREINPSVRLRPNHHNALHIGEHLRLFGPMHGWWMFVFERVIGKLQQTNINNRNGDVR</sequence>
<reference evidence="2 3" key="1">
    <citation type="submission" date="2015-04" db="EMBL/GenBank/DDBJ databases">
        <title>Complete genome sequence of Schizopora paradoxa KUC8140, a cosmopolitan wood degrader in East Asia.</title>
        <authorList>
            <consortium name="DOE Joint Genome Institute"/>
            <person name="Min B."/>
            <person name="Park H."/>
            <person name="Jang Y."/>
            <person name="Kim J.-J."/>
            <person name="Kim K.H."/>
            <person name="Pangilinan J."/>
            <person name="Lipzen A."/>
            <person name="Riley R."/>
            <person name="Grigoriev I.V."/>
            <person name="Spatafora J.W."/>
            <person name="Choi I.-G."/>
        </authorList>
    </citation>
    <scope>NUCLEOTIDE SEQUENCE [LARGE SCALE GENOMIC DNA]</scope>
    <source>
        <strain evidence="2 3">KUC8140</strain>
    </source>
</reference>
<organism evidence="2 3">
    <name type="scientific">Schizopora paradoxa</name>
    <dbReference type="NCBI Taxonomy" id="27342"/>
    <lineage>
        <taxon>Eukaryota</taxon>
        <taxon>Fungi</taxon>
        <taxon>Dikarya</taxon>
        <taxon>Basidiomycota</taxon>
        <taxon>Agaricomycotina</taxon>
        <taxon>Agaricomycetes</taxon>
        <taxon>Hymenochaetales</taxon>
        <taxon>Schizoporaceae</taxon>
        <taxon>Schizopora</taxon>
    </lineage>
</organism>
<evidence type="ECO:0000256" key="1">
    <source>
        <dbReference type="SAM" id="MobiDB-lite"/>
    </source>
</evidence>
<dbReference type="OrthoDB" id="3234349at2759"/>
<dbReference type="Proteomes" id="UP000053477">
    <property type="component" value="Unassembled WGS sequence"/>
</dbReference>
<name>A0A0H2R0J1_9AGAM</name>
<dbReference type="PANTHER" id="PTHR46579:SF1">
    <property type="entry name" value="F5_8 TYPE C DOMAIN-CONTAINING PROTEIN"/>
    <property type="match status" value="1"/>
</dbReference>
<keyword evidence="3" id="KW-1185">Reference proteome</keyword>
<feature type="compositionally biased region" description="Basic and acidic residues" evidence="1">
    <location>
        <begin position="242"/>
        <end position="255"/>
    </location>
</feature>
<dbReference type="AlphaFoldDB" id="A0A0H2R0J1"/>
<dbReference type="PANTHER" id="PTHR46579">
    <property type="entry name" value="F5/8 TYPE C DOMAIN-CONTAINING PROTEIN-RELATED"/>
    <property type="match status" value="1"/>
</dbReference>
<dbReference type="STRING" id="27342.A0A0H2R0J1"/>
<evidence type="ECO:0000313" key="2">
    <source>
        <dbReference type="EMBL" id="KLO05295.1"/>
    </source>
</evidence>
<gene>
    <name evidence="2" type="ORF">SCHPADRAFT_883935</name>
</gene>
<dbReference type="EMBL" id="KQ086330">
    <property type="protein sequence ID" value="KLO05295.1"/>
    <property type="molecule type" value="Genomic_DNA"/>
</dbReference>
<accession>A0A0H2R0J1</accession>
<feature type="region of interest" description="Disordered" evidence="1">
    <location>
        <begin position="279"/>
        <end position="298"/>
    </location>
</feature>
<evidence type="ECO:0008006" key="4">
    <source>
        <dbReference type="Google" id="ProtNLM"/>
    </source>
</evidence>
<dbReference type="InParanoid" id="A0A0H2R0J1"/>